<feature type="transmembrane region" description="Helical" evidence="15">
    <location>
        <begin position="636"/>
        <end position="654"/>
    </location>
</feature>
<dbReference type="Pfam" id="PF07664">
    <property type="entry name" value="FeoB_C"/>
    <property type="match status" value="1"/>
</dbReference>
<feature type="transmembrane region" description="Helical" evidence="15">
    <location>
        <begin position="575"/>
        <end position="597"/>
    </location>
</feature>
<evidence type="ECO:0000256" key="3">
    <source>
        <dbReference type="ARBA" id="ARBA00022448"/>
    </source>
</evidence>
<dbReference type="InterPro" id="IPR041069">
    <property type="entry name" value="FeoB_Cyto"/>
</dbReference>
<keyword evidence="6" id="KW-0997">Cell inner membrane</keyword>
<keyword evidence="8" id="KW-0547">Nucleotide-binding</keyword>
<evidence type="ECO:0000256" key="8">
    <source>
        <dbReference type="ARBA" id="ARBA00022741"/>
    </source>
</evidence>
<feature type="transmembrane region" description="Helical" evidence="15">
    <location>
        <begin position="767"/>
        <end position="793"/>
    </location>
</feature>
<feature type="transmembrane region" description="Helical" evidence="15">
    <location>
        <begin position="799"/>
        <end position="818"/>
    </location>
</feature>
<keyword evidence="9 15" id="KW-1133">Transmembrane helix</keyword>
<dbReference type="AlphaFoldDB" id="A0AA43U5F9"/>
<feature type="transmembrane region" description="Helical" evidence="15">
    <location>
        <begin position="737"/>
        <end position="755"/>
    </location>
</feature>
<reference evidence="17" key="1">
    <citation type="submission" date="2023-07" db="EMBL/GenBank/DDBJ databases">
        <title>Between Cages and Wild: Unraveling the Impact of Captivity on Animal Microbiomes and Antimicrobial Resistance.</title>
        <authorList>
            <person name="Schmartz G.P."/>
            <person name="Rehner J."/>
            <person name="Schuff M.J."/>
            <person name="Becker S.L."/>
            <person name="Kravczyk M."/>
            <person name="Gurevich A."/>
            <person name="Francke R."/>
            <person name="Mueller R."/>
            <person name="Keller V."/>
            <person name="Keller A."/>
        </authorList>
    </citation>
    <scope>NUCLEOTIDE SEQUENCE</scope>
    <source>
        <strain evidence="17">S12M_St_49</strain>
    </source>
</reference>
<dbReference type="GO" id="GO:0015093">
    <property type="term" value="F:ferrous iron transmembrane transporter activity"/>
    <property type="evidence" value="ECO:0007669"/>
    <property type="project" value="InterPro"/>
</dbReference>
<keyword evidence="7 15" id="KW-0812">Transmembrane</keyword>
<protein>
    <recommendedName>
        <fullName evidence="2">Fe(2+) transporter FeoB</fullName>
    </recommendedName>
    <alternativeName>
        <fullName evidence="14">Ferrous iron transport protein B</fullName>
    </alternativeName>
</protein>
<dbReference type="InterPro" id="IPR050860">
    <property type="entry name" value="FeoB_GTPase"/>
</dbReference>
<evidence type="ECO:0000313" key="17">
    <source>
        <dbReference type="EMBL" id="MDO4841153.1"/>
    </source>
</evidence>
<dbReference type="EMBL" id="JAUMVS010000003">
    <property type="protein sequence ID" value="MDO4841153.1"/>
    <property type="molecule type" value="Genomic_DNA"/>
</dbReference>
<dbReference type="PANTHER" id="PTHR43185:SF1">
    <property type="entry name" value="FE(2+) TRANSPORTER FEOB"/>
    <property type="match status" value="1"/>
</dbReference>
<evidence type="ECO:0000259" key="16">
    <source>
        <dbReference type="PROSITE" id="PS51711"/>
    </source>
</evidence>
<evidence type="ECO:0000256" key="11">
    <source>
        <dbReference type="ARBA" id="ARBA00023065"/>
    </source>
</evidence>
<dbReference type="FunFam" id="3.40.50.300:FF:000426">
    <property type="entry name" value="Ferrous iron transport protein B"/>
    <property type="match status" value="1"/>
</dbReference>
<proteinExistence type="predicted"/>
<sequence length="845" mass="92021">MALSIALAGNPNSGKTTLFNALTGANQYVGNWPGVTVEKKHGFIKGQDHVRITDLPGIYSLSPYTQEEVVARNFLVDENPDVILNIVDGSNIERNLYLTTQLLELGIPMVIAINMMDVVRKSGVELDVEKLSEKLGVPVVEISAAKGENVQAAADAAINAATSKAAEPGHYYDGCVEHALAHIEERVLHDLPAAQQKWYAIKIFERDNMILDKLGISAEDRAHVEQDIRSAEAELGDDSETIITNARYDYIVPIINECKHEPSEKQVSMTEKIDKIVTNRILGLPIFALVMFLIFNIAMVWVGQPATDWVNDNLFGDGFFISAEGEAAYNEANDAWSEIQSSDKIVGYTAAAEKAGIDCTEVNEAVATLAEDKEDADANKTLDEFVTTNSSFVAKDVDVFEDDVATGDKIETVTAADFKEAVLAQADEPDRADYEGYVPSLTIAATNWLESLESPAWLKGLIVDGIIGGVGAVLGFVPQLMVLFICLAFIEECGYMSRVAFVLDRIFRRFGLSGKSIIPMLIATGCGVPAIMSTRTIEEPKERRITAMTTTMIPCSAKLPIIALIAGAVAGGEQAALITTMAYFGGIFAILISGLFLQRLNRFKGESSPFIMELPQYHLPKATSVLKTMWDRAWAFIKKAGTIILLSTIVIWFLQNFGFVDGAFGMLEEDQIDSSILAAIGGALCWIFAPLGFGEWQTTVTCLTGLVAKENLVSTMSVIYGGSIGVATFFQEMAAPAALAFLFFNLLCAPCFAAMGAIKREMNSARWFWFAIGYQCGFAYVVACLINQIGNIITGNFDFTGVIVLLVLIVAIIVWRMIDKKRKGQNVLCDCGCEGCAAKDYCHKN</sequence>
<name>A0AA43U5F9_9ACTN</name>
<feature type="transmembrane region" description="Helical" evidence="15">
    <location>
        <begin position="712"/>
        <end position="731"/>
    </location>
</feature>
<dbReference type="InterPro" id="IPR006073">
    <property type="entry name" value="GTP-bd"/>
</dbReference>
<dbReference type="Proteomes" id="UP001168575">
    <property type="component" value="Unassembled WGS sequence"/>
</dbReference>
<dbReference type="InterPro" id="IPR011642">
    <property type="entry name" value="Gate_dom"/>
</dbReference>
<feature type="transmembrane region" description="Helical" evidence="15">
    <location>
        <begin position="674"/>
        <end position="691"/>
    </location>
</feature>
<evidence type="ECO:0000256" key="15">
    <source>
        <dbReference type="SAM" id="Phobius"/>
    </source>
</evidence>
<keyword evidence="3" id="KW-0813">Transport</keyword>
<feature type="transmembrane region" description="Helical" evidence="15">
    <location>
        <begin position="510"/>
        <end position="533"/>
    </location>
</feature>
<evidence type="ECO:0000256" key="14">
    <source>
        <dbReference type="ARBA" id="ARBA00031200"/>
    </source>
</evidence>
<dbReference type="GO" id="GO:0005525">
    <property type="term" value="F:GTP binding"/>
    <property type="evidence" value="ECO:0007669"/>
    <property type="project" value="UniProtKB-KW"/>
</dbReference>
<dbReference type="PANTHER" id="PTHR43185">
    <property type="entry name" value="FERROUS IRON TRANSPORT PROTEIN B"/>
    <property type="match status" value="1"/>
</dbReference>
<evidence type="ECO:0000256" key="5">
    <source>
        <dbReference type="ARBA" id="ARBA00022496"/>
    </source>
</evidence>
<dbReference type="PROSITE" id="PS51711">
    <property type="entry name" value="G_FEOB"/>
    <property type="match status" value="1"/>
</dbReference>
<keyword evidence="4" id="KW-1003">Cell membrane</keyword>
<keyword evidence="5" id="KW-0410">Iron transport</keyword>
<keyword evidence="11" id="KW-0406">Ion transport</keyword>
<dbReference type="Pfam" id="PF17910">
    <property type="entry name" value="FeoB_Cyto"/>
    <property type="match status" value="1"/>
</dbReference>
<dbReference type="Pfam" id="PF02421">
    <property type="entry name" value="FeoB_N"/>
    <property type="match status" value="1"/>
</dbReference>
<keyword evidence="13 15" id="KW-0472">Membrane</keyword>
<keyword evidence="12" id="KW-0342">GTP-binding</keyword>
<feature type="transmembrane region" description="Helical" evidence="15">
    <location>
        <begin position="281"/>
        <end position="302"/>
    </location>
</feature>
<accession>A0AA43U5F9</accession>
<dbReference type="InterPro" id="IPR030389">
    <property type="entry name" value="G_FEOB_dom"/>
</dbReference>
<dbReference type="SUPFAM" id="SSF52540">
    <property type="entry name" value="P-loop containing nucleoside triphosphate hydrolases"/>
    <property type="match status" value="1"/>
</dbReference>
<dbReference type="Pfam" id="PF12669">
    <property type="entry name" value="FeoB_associated"/>
    <property type="match status" value="1"/>
</dbReference>
<feature type="domain" description="FeoB-type G" evidence="16">
    <location>
        <begin position="2"/>
        <end position="163"/>
    </location>
</feature>
<evidence type="ECO:0000256" key="6">
    <source>
        <dbReference type="ARBA" id="ARBA00022519"/>
    </source>
</evidence>
<dbReference type="Pfam" id="PF07670">
    <property type="entry name" value="Gate"/>
    <property type="match status" value="2"/>
</dbReference>
<evidence type="ECO:0000256" key="9">
    <source>
        <dbReference type="ARBA" id="ARBA00022989"/>
    </source>
</evidence>
<dbReference type="Gene3D" id="3.40.50.300">
    <property type="entry name" value="P-loop containing nucleotide triphosphate hydrolases"/>
    <property type="match status" value="1"/>
</dbReference>
<evidence type="ECO:0000256" key="12">
    <source>
        <dbReference type="ARBA" id="ARBA00023134"/>
    </source>
</evidence>
<evidence type="ECO:0000256" key="10">
    <source>
        <dbReference type="ARBA" id="ARBA00023004"/>
    </source>
</evidence>
<gene>
    <name evidence="17" type="ORF">Q3982_00545</name>
</gene>
<evidence type="ECO:0000256" key="1">
    <source>
        <dbReference type="ARBA" id="ARBA00004429"/>
    </source>
</evidence>
<dbReference type="InterPro" id="IPR027417">
    <property type="entry name" value="P-loop_NTPase"/>
</dbReference>
<evidence type="ECO:0000313" key="18">
    <source>
        <dbReference type="Proteomes" id="UP001168575"/>
    </source>
</evidence>
<dbReference type="PRINTS" id="PR00326">
    <property type="entry name" value="GTP1OBG"/>
</dbReference>
<comment type="subcellular location">
    <subcellularLocation>
        <location evidence="1">Cell inner membrane</location>
        <topology evidence="1">Multi-pass membrane protein</topology>
    </subcellularLocation>
</comment>
<dbReference type="CDD" id="cd01879">
    <property type="entry name" value="FeoB"/>
    <property type="match status" value="1"/>
</dbReference>
<evidence type="ECO:0000256" key="4">
    <source>
        <dbReference type="ARBA" id="ARBA00022475"/>
    </source>
</evidence>
<dbReference type="GO" id="GO:0005886">
    <property type="term" value="C:plasma membrane"/>
    <property type="evidence" value="ECO:0007669"/>
    <property type="project" value="UniProtKB-SubCell"/>
</dbReference>
<evidence type="ECO:0000256" key="13">
    <source>
        <dbReference type="ARBA" id="ARBA00023136"/>
    </source>
</evidence>
<keyword evidence="18" id="KW-1185">Reference proteome</keyword>
<comment type="caution">
    <text evidence="17">The sequence shown here is derived from an EMBL/GenBank/DDBJ whole genome shotgun (WGS) entry which is preliminary data.</text>
</comment>
<dbReference type="InterPro" id="IPR011640">
    <property type="entry name" value="Fe2_transport_prot_B_C"/>
</dbReference>
<feature type="transmembrane region" description="Helical" evidence="15">
    <location>
        <begin position="461"/>
        <end position="490"/>
    </location>
</feature>
<dbReference type="Gene3D" id="1.10.287.1770">
    <property type="match status" value="1"/>
</dbReference>
<evidence type="ECO:0000256" key="7">
    <source>
        <dbReference type="ARBA" id="ARBA00022692"/>
    </source>
</evidence>
<keyword evidence="10" id="KW-0408">Iron</keyword>
<organism evidence="17 18">
    <name type="scientific">Phoenicibacter congonensis</name>
    <dbReference type="NCBI Taxonomy" id="1944646"/>
    <lineage>
        <taxon>Bacteria</taxon>
        <taxon>Bacillati</taxon>
        <taxon>Actinomycetota</taxon>
        <taxon>Coriobacteriia</taxon>
        <taxon>Eggerthellales</taxon>
        <taxon>Eggerthellaceae</taxon>
        <taxon>Phoenicibacter</taxon>
    </lineage>
</organism>
<evidence type="ECO:0000256" key="2">
    <source>
        <dbReference type="ARBA" id="ARBA00022371"/>
    </source>
</evidence>